<sequence length="528" mass="59614">MRKWIVGVLLGILVLAGVAGIFLKGTVTNQVLATKSIHVMVEMPRLVSLSFEKDAVRDVENTKEVTHTYAVHRFGKKVGTFELTERTLGNGSKFLFERLKNDGRLSLSLKTSYHFNAASDVQLTSWNPRKVDHPHHDTFGTDPTVNPFGKLTIENNAFQEAVVGNSFTSKELVKKYDVGESRIRELDKEVQDLTVTDDGFARGSKADGHQVAESWVLLADAPLFESEDEEYDYIDFALENQFSQLNWLTMDGPYTKLPFSIDPGTKMGYGRVIGRMEDDVALDWYGKSESLFFETMVLNSRVNLLNYIAEFGGTRWPTEYTSAWLNNAYGIKAPYVDTRYNEYVAFFLDDTEKKLDDEVDESKLYVPVYADYLLSRIEKGETIEAGDGFMVVDYFDEDPETAIPHASLNHELGGLKILLTAYRDTDDAKYLEAAKSVMKGIEAFGADQGGWIRENGDLWYQARPDGTFSGDDYPQLTLVDLVETQSLLEEMGLARNAFFDELIDAKMKFLEDSGEELIEKVTKHLKQG</sequence>
<gene>
    <name evidence="1" type="ORF">PGH26_01950</name>
</gene>
<evidence type="ECO:0000313" key="2">
    <source>
        <dbReference type="Proteomes" id="UP001303532"/>
    </source>
</evidence>
<dbReference type="RefSeq" id="WP_323692357.1">
    <property type="nucleotide sequence ID" value="NZ_CP116341.1"/>
</dbReference>
<dbReference type="EMBL" id="CP116341">
    <property type="protein sequence ID" value="WOV84711.1"/>
    <property type="molecule type" value="Genomic_DNA"/>
</dbReference>
<name>A0ABZ0KWE6_9BACL</name>
<reference evidence="1 2" key="1">
    <citation type="submission" date="2023-01" db="EMBL/GenBank/DDBJ databases">
        <title>Sporosarcina sp. nov., isolated from Korean tranditional fermented seafood 'Jeotgal'.</title>
        <authorList>
            <person name="Yang A.-I."/>
        </authorList>
    </citation>
    <scope>NUCLEOTIDE SEQUENCE [LARGE SCALE GENOMIC DNA]</scope>
    <source>
        <strain evidence="1 2">B2O-1</strain>
    </source>
</reference>
<protein>
    <submittedName>
        <fullName evidence="1">Uncharacterized protein</fullName>
    </submittedName>
</protein>
<proteinExistence type="predicted"/>
<evidence type="ECO:0000313" key="1">
    <source>
        <dbReference type="EMBL" id="WOV84711.1"/>
    </source>
</evidence>
<keyword evidence="2" id="KW-1185">Reference proteome</keyword>
<dbReference type="Proteomes" id="UP001303532">
    <property type="component" value="Chromosome"/>
</dbReference>
<organism evidence="1 2">
    <name type="scientific">Sporosarcina jeotgali</name>
    <dbReference type="NCBI Taxonomy" id="3020056"/>
    <lineage>
        <taxon>Bacteria</taxon>
        <taxon>Bacillati</taxon>
        <taxon>Bacillota</taxon>
        <taxon>Bacilli</taxon>
        <taxon>Bacillales</taxon>
        <taxon>Caryophanaceae</taxon>
        <taxon>Sporosarcina</taxon>
    </lineage>
</organism>
<accession>A0ABZ0KWE6</accession>